<accession>A0AAW1QW71</accession>
<dbReference type="FunFam" id="1.20.1080.10:FF:000011">
    <property type="entry name" value="Formate family transporter"/>
    <property type="match status" value="1"/>
</dbReference>
<feature type="transmembrane region" description="Helical" evidence="8">
    <location>
        <begin position="209"/>
        <end position="227"/>
    </location>
</feature>
<reference evidence="9 10" key="1">
    <citation type="journal article" date="2024" name="Nat. Commun.">
        <title>Phylogenomics reveals the evolutionary origins of lichenization in chlorophyte algae.</title>
        <authorList>
            <person name="Puginier C."/>
            <person name="Libourel C."/>
            <person name="Otte J."/>
            <person name="Skaloud P."/>
            <person name="Haon M."/>
            <person name="Grisel S."/>
            <person name="Petersen M."/>
            <person name="Berrin J.G."/>
            <person name="Delaux P.M."/>
            <person name="Dal Grande F."/>
            <person name="Keller J."/>
        </authorList>
    </citation>
    <scope>NUCLEOTIDE SEQUENCE [LARGE SCALE GENOMIC DNA]</scope>
    <source>
        <strain evidence="9 10">SAG 2145</strain>
    </source>
</reference>
<comment type="caution">
    <text evidence="9">The sequence shown here is derived from an EMBL/GenBank/DDBJ whole genome shotgun (WGS) entry which is preliminary data.</text>
</comment>
<evidence type="ECO:0000256" key="5">
    <source>
        <dbReference type="ARBA" id="ARBA00023136"/>
    </source>
</evidence>
<evidence type="ECO:0000256" key="6">
    <source>
        <dbReference type="ARBA" id="ARBA00049660"/>
    </source>
</evidence>
<organism evidence="9 10">
    <name type="scientific">Apatococcus lobatus</name>
    <dbReference type="NCBI Taxonomy" id="904363"/>
    <lineage>
        <taxon>Eukaryota</taxon>
        <taxon>Viridiplantae</taxon>
        <taxon>Chlorophyta</taxon>
        <taxon>core chlorophytes</taxon>
        <taxon>Trebouxiophyceae</taxon>
        <taxon>Chlorellales</taxon>
        <taxon>Chlorellaceae</taxon>
        <taxon>Apatococcus</taxon>
    </lineage>
</organism>
<feature type="transmembrane region" description="Helical" evidence="8">
    <location>
        <begin position="285"/>
        <end position="307"/>
    </location>
</feature>
<dbReference type="InterPro" id="IPR023271">
    <property type="entry name" value="Aquaporin-like"/>
</dbReference>
<keyword evidence="4 8" id="KW-1133">Transmembrane helix</keyword>
<dbReference type="Pfam" id="PF01226">
    <property type="entry name" value="Form_Nir_trans"/>
    <property type="match status" value="1"/>
</dbReference>
<dbReference type="InterPro" id="IPR000292">
    <property type="entry name" value="For/NO2_transpt"/>
</dbReference>
<sequence length="367" mass="39951">MAAVVDLAKDAGSFFTHKGAYHHEVDGQVRDTRATGPVSIKEPRNPVIGFLSPPAIYQAIVSAGAEKARQPWWKTLWLAVLAGVYLSFGGALAYAVGGQMPETQTSNPGLQHLIFGAFGLPFGLALILICGGELYTSNCAYMPAALFEGRCNFFQLWRNWILSFFGNLAGSLIVVWLVDETYLFNNAAGVKYPITIAASKTSAPFGQEILRALFCNWMVCLGIWQATAAQDIIGKIFGIFFPVLAFVALSFSHVVANMFLVPFGMKLGSPVTVGKYIGRSMVPDWIGNTISACFFLAGSYAFCYGTLPMRIENIFLRLTGKGQNQKNAEILTSHPNDMHHDGMQHHNGPFPDDTAHAHRKGPSHGVV</sequence>
<dbReference type="GO" id="GO:0015499">
    <property type="term" value="F:formate transmembrane transporter activity"/>
    <property type="evidence" value="ECO:0007669"/>
    <property type="project" value="TreeGrafter"/>
</dbReference>
<keyword evidence="10" id="KW-1185">Reference proteome</keyword>
<evidence type="ECO:0000256" key="3">
    <source>
        <dbReference type="ARBA" id="ARBA00022692"/>
    </source>
</evidence>
<evidence type="ECO:0000313" key="9">
    <source>
        <dbReference type="EMBL" id="KAK9825754.1"/>
    </source>
</evidence>
<evidence type="ECO:0000256" key="4">
    <source>
        <dbReference type="ARBA" id="ARBA00022989"/>
    </source>
</evidence>
<feature type="compositionally biased region" description="Basic residues" evidence="7">
    <location>
        <begin position="357"/>
        <end position="367"/>
    </location>
</feature>
<feature type="transmembrane region" description="Helical" evidence="8">
    <location>
        <begin position="109"/>
        <end position="135"/>
    </location>
</feature>
<dbReference type="GO" id="GO:0005886">
    <property type="term" value="C:plasma membrane"/>
    <property type="evidence" value="ECO:0007669"/>
    <property type="project" value="TreeGrafter"/>
</dbReference>
<dbReference type="Gene3D" id="1.20.1080.10">
    <property type="entry name" value="Glycerol uptake facilitator protein"/>
    <property type="match status" value="1"/>
</dbReference>
<dbReference type="PANTHER" id="PTHR30520:SF6">
    <property type="entry name" value="FORMATE_NITRATE FAMILY TRANSPORTER (EUROFUNG)"/>
    <property type="match status" value="1"/>
</dbReference>
<evidence type="ECO:0000313" key="10">
    <source>
        <dbReference type="Proteomes" id="UP001438707"/>
    </source>
</evidence>
<feature type="transmembrane region" description="Helical" evidence="8">
    <location>
        <begin position="239"/>
        <end position="265"/>
    </location>
</feature>
<keyword evidence="5 8" id="KW-0472">Membrane</keyword>
<evidence type="ECO:0000256" key="1">
    <source>
        <dbReference type="ARBA" id="ARBA00004141"/>
    </source>
</evidence>
<feature type="transmembrane region" description="Helical" evidence="8">
    <location>
        <begin position="76"/>
        <end position="97"/>
    </location>
</feature>
<evidence type="ECO:0000256" key="2">
    <source>
        <dbReference type="ARBA" id="ARBA00022448"/>
    </source>
</evidence>
<dbReference type="PANTHER" id="PTHR30520">
    <property type="entry name" value="FORMATE TRANSPORTER-RELATED"/>
    <property type="match status" value="1"/>
</dbReference>
<comment type="subcellular location">
    <subcellularLocation>
        <location evidence="1">Membrane</location>
        <topology evidence="1">Multi-pass membrane protein</topology>
    </subcellularLocation>
</comment>
<gene>
    <name evidence="9" type="ORF">WJX74_004634</name>
</gene>
<dbReference type="Proteomes" id="UP001438707">
    <property type="component" value="Unassembled WGS sequence"/>
</dbReference>
<feature type="region of interest" description="Disordered" evidence="7">
    <location>
        <begin position="335"/>
        <end position="367"/>
    </location>
</feature>
<keyword evidence="2" id="KW-0813">Transport</keyword>
<comment type="similarity">
    <text evidence="6">Belongs to the FNT transporter (TC 1.A.16) family.</text>
</comment>
<evidence type="ECO:0000256" key="8">
    <source>
        <dbReference type="SAM" id="Phobius"/>
    </source>
</evidence>
<evidence type="ECO:0008006" key="11">
    <source>
        <dbReference type="Google" id="ProtNLM"/>
    </source>
</evidence>
<dbReference type="AlphaFoldDB" id="A0AAW1QW71"/>
<feature type="transmembrane region" description="Helical" evidence="8">
    <location>
        <begin position="156"/>
        <end position="178"/>
    </location>
</feature>
<name>A0AAW1QW71_9CHLO</name>
<evidence type="ECO:0000256" key="7">
    <source>
        <dbReference type="SAM" id="MobiDB-lite"/>
    </source>
</evidence>
<dbReference type="EMBL" id="JALJOS010000023">
    <property type="protein sequence ID" value="KAK9825754.1"/>
    <property type="molecule type" value="Genomic_DNA"/>
</dbReference>
<protein>
    <recommendedName>
        <fullName evidence="11">Formate/nitrite transporter</fullName>
    </recommendedName>
</protein>
<keyword evidence="3 8" id="KW-0812">Transmembrane</keyword>
<proteinExistence type="inferred from homology"/>